<keyword evidence="1" id="KW-1133">Transmembrane helix</keyword>
<evidence type="ECO:0000313" key="3">
    <source>
        <dbReference type="Proteomes" id="UP000220251"/>
    </source>
</evidence>
<keyword evidence="1" id="KW-0472">Membrane</keyword>
<organism evidence="2 3">
    <name type="scientific">Estrella lausannensis</name>
    <dbReference type="NCBI Taxonomy" id="483423"/>
    <lineage>
        <taxon>Bacteria</taxon>
        <taxon>Pseudomonadati</taxon>
        <taxon>Chlamydiota</taxon>
        <taxon>Chlamydiia</taxon>
        <taxon>Parachlamydiales</taxon>
        <taxon>Candidatus Criblamydiaceae</taxon>
        <taxon>Estrella</taxon>
    </lineage>
</organism>
<evidence type="ECO:0000256" key="1">
    <source>
        <dbReference type="SAM" id="Phobius"/>
    </source>
</evidence>
<name>A0A0H5E3T1_9BACT</name>
<dbReference type="Proteomes" id="UP000220251">
    <property type="component" value="Unassembled WGS sequence"/>
</dbReference>
<sequence>MSLILAKVFGLYFLVIAAAFFLNPDRFKNLYGKIAHDENFLFLGGLLAVLIGAVIISLHNEWVWGWPVIITILGWWSLAKGGALLAFPESIKFFSFIQNQPPMFYRILSLVYFGLGLFLAYKGWR</sequence>
<dbReference type="AlphaFoldDB" id="A0A0H5E3T1"/>
<keyword evidence="3" id="KW-1185">Reference proteome</keyword>
<feature type="transmembrane region" description="Helical" evidence="1">
    <location>
        <begin position="40"/>
        <end position="58"/>
    </location>
</feature>
<reference evidence="2" key="1">
    <citation type="submission" date="2015-06" db="EMBL/GenBank/DDBJ databases">
        <authorList>
            <person name="Bertelli Claire"/>
        </authorList>
    </citation>
    <scope>NUCLEOTIDE SEQUENCE [LARGE SCALE GENOMIC DNA]</scope>
    <source>
        <strain evidence="2">CRIB-30</strain>
    </source>
</reference>
<feature type="transmembrane region" description="Helical" evidence="1">
    <location>
        <begin position="6"/>
        <end position="24"/>
    </location>
</feature>
<evidence type="ECO:0000313" key="2">
    <source>
        <dbReference type="EMBL" id="CRX37875.1"/>
    </source>
</evidence>
<keyword evidence="1" id="KW-0812">Transmembrane</keyword>
<dbReference type="RefSeq" id="WP_098037724.1">
    <property type="nucleotide sequence ID" value="NZ_CWGJ01000006.1"/>
</dbReference>
<dbReference type="EMBL" id="CWGJ01000006">
    <property type="protein sequence ID" value="CRX37875.1"/>
    <property type="molecule type" value="Genomic_DNA"/>
</dbReference>
<accession>A0A0H5E3T1</accession>
<dbReference type="OrthoDB" id="2915162at2"/>
<protein>
    <submittedName>
        <fullName evidence="2">Putative membrane protein</fullName>
    </submittedName>
</protein>
<proteinExistence type="predicted"/>
<gene>
    <name evidence="2" type="ORF">ELAC_0520</name>
</gene>
<feature type="transmembrane region" description="Helical" evidence="1">
    <location>
        <begin position="64"/>
        <end position="87"/>
    </location>
</feature>
<feature type="transmembrane region" description="Helical" evidence="1">
    <location>
        <begin position="107"/>
        <end position="124"/>
    </location>
</feature>